<protein>
    <recommendedName>
        <fullName evidence="4">C-type lectin domain-containing protein</fullName>
    </recommendedName>
</protein>
<dbReference type="SUPFAM" id="SSF56436">
    <property type="entry name" value="C-type lectin-like"/>
    <property type="match status" value="1"/>
</dbReference>
<feature type="transmembrane region" description="Helical" evidence="3">
    <location>
        <begin position="6"/>
        <end position="22"/>
    </location>
</feature>
<accession>A0A8D3AGA2</accession>
<keyword evidence="3" id="KW-0812">Transmembrane</keyword>
<dbReference type="InterPro" id="IPR016187">
    <property type="entry name" value="CTDL_fold"/>
</dbReference>
<comment type="subcellular location">
    <subcellularLocation>
        <location evidence="1">Cell membrane</location>
        <topology evidence="1">Single-pass type II membrane protein</topology>
    </subcellularLocation>
</comment>
<dbReference type="Ensembl" id="ENSSMAT00000018010.2">
    <property type="protein sequence ID" value="ENSSMAP00000017794.2"/>
    <property type="gene ID" value="ENSSMAG00000010919.2"/>
</dbReference>
<dbReference type="Pfam" id="PF00059">
    <property type="entry name" value="Lectin_C"/>
    <property type="match status" value="1"/>
</dbReference>
<dbReference type="PROSITE" id="PS00615">
    <property type="entry name" value="C_TYPE_LECTIN_1"/>
    <property type="match status" value="1"/>
</dbReference>
<evidence type="ECO:0000313" key="5">
    <source>
        <dbReference type="Ensembl" id="ENSSMAP00000017794.2"/>
    </source>
</evidence>
<sequence>HNFTFIILTIIIITLPWFKRICKKCHNSWKQFESKCYYFSARTLTWSSSRAWCRTQGGDLLIVDSEQEQRFIFDSSSSVESSGARLWIGLTDEEQEGDWRWVDGGRVTSDGEDCGHIDTTEKALKSWMDGSCKIAYRWICEKDA</sequence>
<organism evidence="5 6">
    <name type="scientific">Scophthalmus maximus</name>
    <name type="common">Turbot</name>
    <name type="synonym">Psetta maxima</name>
    <dbReference type="NCBI Taxonomy" id="52904"/>
    <lineage>
        <taxon>Eukaryota</taxon>
        <taxon>Metazoa</taxon>
        <taxon>Chordata</taxon>
        <taxon>Craniata</taxon>
        <taxon>Vertebrata</taxon>
        <taxon>Euteleostomi</taxon>
        <taxon>Actinopterygii</taxon>
        <taxon>Neopterygii</taxon>
        <taxon>Teleostei</taxon>
        <taxon>Neoteleostei</taxon>
        <taxon>Acanthomorphata</taxon>
        <taxon>Carangaria</taxon>
        <taxon>Pleuronectiformes</taxon>
        <taxon>Pleuronectoidei</taxon>
        <taxon>Scophthalmidae</taxon>
        <taxon>Scophthalmus</taxon>
    </lineage>
</organism>
<reference evidence="5" key="1">
    <citation type="submission" date="2023-05" db="EMBL/GenBank/DDBJ databases">
        <title>High-quality long-read genome of Scophthalmus maximus.</title>
        <authorList>
            <person name="Lien S."/>
            <person name="Martinez P."/>
        </authorList>
    </citation>
    <scope>NUCLEOTIDE SEQUENCE [LARGE SCALE GENOMIC DNA]</scope>
</reference>
<dbReference type="GeneTree" id="ENSGT01030000234575"/>
<keyword evidence="3" id="KW-1133">Transmembrane helix</keyword>
<evidence type="ECO:0000259" key="4">
    <source>
        <dbReference type="PROSITE" id="PS50041"/>
    </source>
</evidence>
<dbReference type="PANTHER" id="PTHR45710:SF26">
    <property type="entry name" value="RH26557P"/>
    <property type="match status" value="1"/>
</dbReference>
<dbReference type="InterPro" id="IPR050828">
    <property type="entry name" value="C-type_lectin/matrix_domain"/>
</dbReference>
<dbReference type="SMART" id="SM00034">
    <property type="entry name" value="CLECT"/>
    <property type="match status" value="1"/>
</dbReference>
<evidence type="ECO:0000313" key="6">
    <source>
        <dbReference type="Proteomes" id="UP000694558"/>
    </source>
</evidence>
<dbReference type="InterPro" id="IPR001304">
    <property type="entry name" value="C-type_lectin-like"/>
</dbReference>
<dbReference type="Proteomes" id="UP000694558">
    <property type="component" value="Chromosome 18"/>
</dbReference>
<evidence type="ECO:0000256" key="3">
    <source>
        <dbReference type="SAM" id="Phobius"/>
    </source>
</evidence>
<dbReference type="PANTHER" id="PTHR45710">
    <property type="entry name" value="C-TYPE LECTIN DOMAIN-CONTAINING PROTEIN 180"/>
    <property type="match status" value="1"/>
</dbReference>
<reference evidence="5" key="2">
    <citation type="submission" date="2025-08" db="UniProtKB">
        <authorList>
            <consortium name="Ensembl"/>
        </authorList>
    </citation>
    <scope>IDENTIFICATION</scope>
</reference>
<dbReference type="InterPro" id="IPR018378">
    <property type="entry name" value="C-type_lectin_CS"/>
</dbReference>
<dbReference type="PROSITE" id="PS50041">
    <property type="entry name" value="C_TYPE_LECTIN_2"/>
    <property type="match status" value="1"/>
</dbReference>
<dbReference type="AlphaFoldDB" id="A0A8D3AGA2"/>
<evidence type="ECO:0000256" key="1">
    <source>
        <dbReference type="ARBA" id="ARBA00004401"/>
    </source>
</evidence>
<name>A0A8D3AGA2_SCOMX</name>
<evidence type="ECO:0000256" key="2">
    <source>
        <dbReference type="ARBA" id="ARBA00023157"/>
    </source>
</evidence>
<keyword evidence="2" id="KW-1015">Disulfide bond</keyword>
<dbReference type="GO" id="GO:0005886">
    <property type="term" value="C:plasma membrane"/>
    <property type="evidence" value="ECO:0007669"/>
    <property type="project" value="UniProtKB-SubCell"/>
</dbReference>
<keyword evidence="3" id="KW-0472">Membrane</keyword>
<feature type="domain" description="C-type lectin" evidence="4">
    <location>
        <begin position="32"/>
        <end position="141"/>
    </location>
</feature>
<proteinExistence type="predicted"/>
<dbReference type="InterPro" id="IPR016186">
    <property type="entry name" value="C-type_lectin-like/link_sf"/>
</dbReference>
<dbReference type="Gene3D" id="3.10.100.10">
    <property type="entry name" value="Mannose-Binding Protein A, subunit A"/>
    <property type="match status" value="1"/>
</dbReference>